<accession>A0A4R2IV12</accession>
<dbReference type="RefSeq" id="WP_132147264.1">
    <property type="nucleotide sequence ID" value="NZ_SLWR01000003.1"/>
</dbReference>
<sequence length="103" mass="10552">MKPLSRLAGLLAALLVTVVALSGTAHAMLPPGDPDSGPRAVYDAPPPPTVVVESGLSLVQVIGLMLLAAIAAAVAGAIVGRRMPRIATHLGTNVTNWVAEHYR</sequence>
<keyword evidence="1" id="KW-0812">Transmembrane</keyword>
<protein>
    <submittedName>
        <fullName evidence="3">Uncharacterized protein</fullName>
    </submittedName>
</protein>
<dbReference type="EMBL" id="SLWR01000003">
    <property type="protein sequence ID" value="TCO49421.1"/>
    <property type="molecule type" value="Genomic_DNA"/>
</dbReference>
<dbReference type="AlphaFoldDB" id="A0A4R2IV12"/>
<feature type="chain" id="PRO_5020839714" evidence="2">
    <location>
        <begin position="28"/>
        <end position="103"/>
    </location>
</feature>
<evidence type="ECO:0000313" key="4">
    <source>
        <dbReference type="Proteomes" id="UP000295573"/>
    </source>
</evidence>
<evidence type="ECO:0000313" key="3">
    <source>
        <dbReference type="EMBL" id="TCO49421.1"/>
    </source>
</evidence>
<gene>
    <name evidence="3" type="ORF">EV646_103399</name>
</gene>
<evidence type="ECO:0000256" key="2">
    <source>
        <dbReference type="SAM" id="SignalP"/>
    </source>
</evidence>
<name>A0A4R2IV12_9ACTN</name>
<keyword evidence="1" id="KW-0472">Membrane</keyword>
<comment type="caution">
    <text evidence="3">The sequence shown here is derived from an EMBL/GenBank/DDBJ whole genome shotgun (WGS) entry which is preliminary data.</text>
</comment>
<evidence type="ECO:0000256" key="1">
    <source>
        <dbReference type="SAM" id="Phobius"/>
    </source>
</evidence>
<keyword evidence="4" id="KW-1185">Reference proteome</keyword>
<feature type="transmembrane region" description="Helical" evidence="1">
    <location>
        <begin position="58"/>
        <end position="79"/>
    </location>
</feature>
<proteinExistence type="predicted"/>
<reference evidence="3 4" key="1">
    <citation type="journal article" date="2015" name="Stand. Genomic Sci.">
        <title>Genomic Encyclopedia of Bacterial and Archaeal Type Strains, Phase III: the genomes of soil and plant-associated and newly described type strains.</title>
        <authorList>
            <person name="Whitman W.B."/>
            <person name="Woyke T."/>
            <person name="Klenk H.P."/>
            <person name="Zhou Y."/>
            <person name="Lilburn T.G."/>
            <person name="Beck B.J."/>
            <person name="De Vos P."/>
            <person name="Vandamme P."/>
            <person name="Eisen J.A."/>
            <person name="Garrity G."/>
            <person name="Hugenholtz P."/>
            <person name="Kyrpides N.C."/>
        </authorList>
    </citation>
    <scope>NUCLEOTIDE SEQUENCE [LARGE SCALE GENOMIC DNA]</scope>
    <source>
        <strain evidence="3 4">VKM Ac-2541</strain>
    </source>
</reference>
<keyword evidence="2" id="KW-0732">Signal</keyword>
<feature type="signal peptide" evidence="2">
    <location>
        <begin position="1"/>
        <end position="27"/>
    </location>
</feature>
<keyword evidence="1" id="KW-1133">Transmembrane helix</keyword>
<organism evidence="3 4">
    <name type="scientific">Kribbella antiqua</name>
    <dbReference type="NCBI Taxonomy" id="2512217"/>
    <lineage>
        <taxon>Bacteria</taxon>
        <taxon>Bacillati</taxon>
        <taxon>Actinomycetota</taxon>
        <taxon>Actinomycetes</taxon>
        <taxon>Propionibacteriales</taxon>
        <taxon>Kribbellaceae</taxon>
        <taxon>Kribbella</taxon>
    </lineage>
</organism>
<dbReference type="Proteomes" id="UP000295573">
    <property type="component" value="Unassembled WGS sequence"/>
</dbReference>